<dbReference type="Proteomes" id="UP001141336">
    <property type="component" value="Unassembled WGS sequence"/>
</dbReference>
<sequence length="105" mass="11710">MLSPSDLRKEIENRLRKYLARDKSGIRKELLSLFVRAKSLTVAQIHEKLAEKFSVSYHSIASMVGTIASKLGILSTRRSPDGTTGVYEVKEQYVDVIEQAIATAV</sequence>
<name>A0ABT4IJW3_9EURY</name>
<keyword evidence="2" id="KW-1185">Reference proteome</keyword>
<dbReference type="InterPro" id="IPR020501">
    <property type="entry name" value="Uncharacterised_AF1218"/>
</dbReference>
<protein>
    <submittedName>
        <fullName evidence="1">DUF2551 domain-containing protein</fullName>
    </submittedName>
</protein>
<evidence type="ECO:0000313" key="1">
    <source>
        <dbReference type="EMBL" id="MCZ0861841.1"/>
    </source>
</evidence>
<dbReference type="RefSeq" id="WP_268922026.1">
    <property type="nucleotide sequence ID" value="NZ_JAPTGC010000001.1"/>
</dbReference>
<dbReference type="EMBL" id="JAPTGC010000001">
    <property type="protein sequence ID" value="MCZ0861841.1"/>
    <property type="molecule type" value="Genomic_DNA"/>
</dbReference>
<accession>A0ABT4IJW3</accession>
<comment type="caution">
    <text evidence="1">The sequence shown here is derived from an EMBL/GenBank/DDBJ whole genome shotgun (WGS) entry which is preliminary data.</text>
</comment>
<reference evidence="1" key="1">
    <citation type="submission" date="2022-12" db="EMBL/GenBank/DDBJ databases">
        <title>Isolation and characterisation of novel Methanocorpusculum spp. from native Australian herbivores indicates the genus is ancestrally host-associated.</title>
        <authorList>
            <person name="Volmer J.G."/>
            <person name="Soo R.M."/>
            <person name="Evans P.N."/>
            <person name="Hoedt E.C."/>
            <person name="Astorga Alsina A.L."/>
            <person name="Woodcroft B.J."/>
            <person name="Tyson G.W."/>
            <person name="Hugenholtz P."/>
            <person name="Morrison M."/>
        </authorList>
    </citation>
    <scope>NUCLEOTIDE SEQUENCE</scope>
    <source>
        <strain evidence="1">CW153</strain>
    </source>
</reference>
<proteinExistence type="predicted"/>
<gene>
    <name evidence="1" type="ORF">O0S09_01040</name>
</gene>
<organism evidence="1 2">
    <name type="scientific">Methanocorpusculum vombati</name>
    <dbReference type="NCBI Taxonomy" id="3002864"/>
    <lineage>
        <taxon>Archaea</taxon>
        <taxon>Methanobacteriati</taxon>
        <taxon>Methanobacteriota</taxon>
        <taxon>Stenosarchaea group</taxon>
        <taxon>Methanomicrobia</taxon>
        <taxon>Methanomicrobiales</taxon>
        <taxon>Methanocorpusculaceae</taxon>
        <taxon>Methanocorpusculum</taxon>
    </lineage>
</organism>
<dbReference type="Pfam" id="PF10826">
    <property type="entry name" value="DUF2551"/>
    <property type="match status" value="1"/>
</dbReference>
<evidence type="ECO:0000313" key="2">
    <source>
        <dbReference type="Proteomes" id="UP001141336"/>
    </source>
</evidence>